<dbReference type="Pfam" id="PF00656">
    <property type="entry name" value="Peptidase_C14"/>
    <property type="match status" value="1"/>
</dbReference>
<keyword evidence="3" id="KW-1185">Reference proteome</keyword>
<dbReference type="SUPFAM" id="SSF52129">
    <property type="entry name" value="Caspase-like"/>
    <property type="match status" value="1"/>
</dbReference>
<gene>
    <name evidence="2" type="ORF">CLV40_102276</name>
</gene>
<dbReference type="InterPro" id="IPR029030">
    <property type="entry name" value="Caspase-like_dom_sf"/>
</dbReference>
<reference evidence="2 3" key="1">
    <citation type="submission" date="2018-02" db="EMBL/GenBank/DDBJ databases">
        <title>Genomic Encyclopedia of Archaeal and Bacterial Type Strains, Phase II (KMG-II): from individual species to whole genera.</title>
        <authorList>
            <person name="Goeker M."/>
        </authorList>
    </citation>
    <scope>NUCLEOTIDE SEQUENCE [LARGE SCALE GENOMIC DNA]</scope>
    <source>
        <strain evidence="2 3">YU 961-1</strain>
    </source>
</reference>
<dbReference type="Gene3D" id="3.40.50.1460">
    <property type="match status" value="1"/>
</dbReference>
<dbReference type="GO" id="GO:0006508">
    <property type="term" value="P:proteolysis"/>
    <property type="evidence" value="ECO:0007669"/>
    <property type="project" value="InterPro"/>
</dbReference>
<comment type="caution">
    <text evidence="2">The sequence shown here is derived from an EMBL/GenBank/DDBJ whole genome shotgun (WGS) entry which is preliminary data.</text>
</comment>
<dbReference type="OrthoDB" id="3542505at2"/>
<dbReference type="NCBIfam" id="NF047832">
    <property type="entry name" value="caspase_w_EACC1"/>
    <property type="match status" value="1"/>
</dbReference>
<evidence type="ECO:0000259" key="1">
    <source>
        <dbReference type="Pfam" id="PF00656"/>
    </source>
</evidence>
<dbReference type="Proteomes" id="UP000239203">
    <property type="component" value="Unassembled WGS sequence"/>
</dbReference>
<proteinExistence type="predicted"/>
<organism evidence="2 3">
    <name type="scientific">Actinokineospora auranticolor</name>
    <dbReference type="NCBI Taxonomy" id="155976"/>
    <lineage>
        <taxon>Bacteria</taxon>
        <taxon>Bacillati</taxon>
        <taxon>Actinomycetota</taxon>
        <taxon>Actinomycetes</taxon>
        <taxon>Pseudonocardiales</taxon>
        <taxon>Pseudonocardiaceae</taxon>
        <taxon>Actinokineospora</taxon>
    </lineage>
</organism>
<evidence type="ECO:0000313" key="3">
    <source>
        <dbReference type="Proteomes" id="UP000239203"/>
    </source>
</evidence>
<name>A0A2S6GYQ4_9PSEU</name>
<dbReference type="EMBL" id="PTIX01000002">
    <property type="protein sequence ID" value="PPK70363.1"/>
    <property type="molecule type" value="Genomic_DNA"/>
</dbReference>
<dbReference type="RefSeq" id="WP_104477268.1">
    <property type="nucleotide sequence ID" value="NZ_CP154825.1"/>
</dbReference>
<dbReference type="InterPro" id="IPR011600">
    <property type="entry name" value="Pept_C14_caspase"/>
</dbReference>
<dbReference type="AlphaFoldDB" id="A0A2S6GYQ4"/>
<protein>
    <submittedName>
        <fullName evidence="2">Caspase domain-containing protein</fullName>
    </submittedName>
</protein>
<dbReference type="GO" id="GO:0004197">
    <property type="term" value="F:cysteine-type endopeptidase activity"/>
    <property type="evidence" value="ECO:0007669"/>
    <property type="project" value="InterPro"/>
</dbReference>
<evidence type="ECO:0000313" key="2">
    <source>
        <dbReference type="EMBL" id="PPK70363.1"/>
    </source>
</evidence>
<sequence length="441" mass="48940">MRLADPTRSCAVLVGSAHYTDPALHDLPAVRNNVEDLSRVLTDPTLGGLSRESCHVFHDLTSNQTARIERLARTAEDLLLVYFAGHSVLNTGGQLALAMQDTELDYPDYNVWHLHQLRSALINSRATVRVLVLDTCYSERVMAQLGVMGMADAQLSVNGTYTLVSAPAHLPSLAPPGEKHTAFTGELLTLLREGIPDSDDLLSMQTVYRELSRRLISRGLPSPKQLNRDTADEFALVRNRAPKPKPPEPKDWLALRNRVLDRALDFDARMHAITDLVALAEVPGMASELKWLAANGTLPILLRIHLVHQISGVLGDADAEDTLETIVGYGRGRAAWRRLREFIDRLDAFESDDQAWVSASEHWDVSDVVASGDPDRLWGLLMAMMLFACGLTVRECSRAAAELHDLGYPAHARHLFEGLKLDRSIDPYQRLGLRYSPVARE</sequence>
<accession>A0A2S6GYQ4</accession>
<feature type="domain" description="Peptidase C14 caspase" evidence="1">
    <location>
        <begin position="9"/>
        <end position="211"/>
    </location>
</feature>